<dbReference type="InterPro" id="IPR017853">
    <property type="entry name" value="GH"/>
</dbReference>
<sequence length="496" mass="56472">MKYIQFTTILILGMLLCTRLSIEAKGISDKALEDTSSDNNVFPKDFLFGVSTSAPQTEGAWNVSDRGPSVLDVMIHADPSLQQDRSNFDVATDFYHKYKEDIRLAKSVGAQMFKLSFSWSRILPSGFTNHVSKDGIQFYKNVLNEIAANEMIPMVTLFHTDLPYDLQRMGGLSNPLFIDWFEQYARFVFATFGDKVKHWTTISDLNLHCYCGYGNSYIPQVNLSGIADYICGHNGLLAHTRVYHLYDRVFRPKQNGEVGYTVYYQVPQPEDPSSESDVAITEIDHQKFNNWLIHPIFSSTGDYPPIMKELVANHSRIQGFSTSRLPSFTEEQIRHMRGASDFLGIHYHTYAQVTSKTNVDINVVTYDNDFGVAYAEGFPSLRDAPSMLGKLIQRINQDYHPTIYITENGFPESALEDKAKVAYLQGHLAEVLKAIRNGVDIRGYLLWSLMDSVELYFGTQLKFGLFHVDFNHPNLTRTPRLSSKFITGVYQTRRLD</sequence>
<evidence type="ECO:0000313" key="6">
    <source>
        <dbReference type="Proteomes" id="UP000515204"/>
    </source>
</evidence>
<comment type="similarity">
    <text evidence="1 4">Belongs to the glycosyl hydrolase 1 family.</text>
</comment>
<dbReference type="InterPro" id="IPR001360">
    <property type="entry name" value="Glyco_hydro_1"/>
</dbReference>
<dbReference type="GO" id="GO:0005975">
    <property type="term" value="P:carbohydrate metabolic process"/>
    <property type="evidence" value="ECO:0007669"/>
    <property type="project" value="InterPro"/>
</dbReference>
<dbReference type="PANTHER" id="PTHR10353:SF36">
    <property type="entry name" value="LP05116P"/>
    <property type="match status" value="1"/>
</dbReference>
<gene>
    <name evidence="7" type="primary">LOC106747245</name>
</gene>
<dbReference type="PANTHER" id="PTHR10353">
    <property type="entry name" value="GLYCOSYL HYDROLASE"/>
    <property type="match status" value="1"/>
</dbReference>
<keyword evidence="2" id="KW-0378">Hydrolase</keyword>
<dbReference type="PRINTS" id="PR00131">
    <property type="entry name" value="GLHYDRLASE1"/>
</dbReference>
<dbReference type="AlphaFoldDB" id="A0A6P3XNN9"/>
<feature type="signal peptide" evidence="5">
    <location>
        <begin position="1"/>
        <end position="24"/>
    </location>
</feature>
<dbReference type="Pfam" id="PF00232">
    <property type="entry name" value="Glyco_hydro_1"/>
    <property type="match status" value="1"/>
</dbReference>
<feature type="chain" id="PRO_5027982069" evidence="5">
    <location>
        <begin position="25"/>
        <end position="496"/>
    </location>
</feature>
<evidence type="ECO:0000256" key="1">
    <source>
        <dbReference type="ARBA" id="ARBA00010838"/>
    </source>
</evidence>
<dbReference type="GeneID" id="106747245"/>
<evidence type="ECO:0000256" key="3">
    <source>
        <dbReference type="ARBA" id="ARBA00023295"/>
    </source>
</evidence>
<proteinExistence type="inferred from homology"/>
<reference evidence="7" key="1">
    <citation type="submission" date="2025-08" db="UniProtKB">
        <authorList>
            <consortium name="RefSeq"/>
        </authorList>
    </citation>
    <scope>IDENTIFICATION</scope>
</reference>
<accession>A0A6P3XNN9</accession>
<dbReference type="SUPFAM" id="SSF51445">
    <property type="entry name" value="(Trans)glycosidases"/>
    <property type="match status" value="1"/>
</dbReference>
<dbReference type="Gene3D" id="3.20.20.80">
    <property type="entry name" value="Glycosidases"/>
    <property type="match status" value="1"/>
</dbReference>
<evidence type="ECO:0000256" key="4">
    <source>
        <dbReference type="RuleBase" id="RU003690"/>
    </source>
</evidence>
<keyword evidence="6" id="KW-1185">Reference proteome</keyword>
<dbReference type="Proteomes" id="UP000515204">
    <property type="component" value="Unplaced"/>
</dbReference>
<keyword evidence="3" id="KW-0326">Glycosidase</keyword>
<keyword evidence="5" id="KW-0732">Signal</keyword>
<organism evidence="6 7">
    <name type="scientific">Dinoponera quadriceps</name>
    <name type="common">South American ant</name>
    <dbReference type="NCBI Taxonomy" id="609295"/>
    <lineage>
        <taxon>Eukaryota</taxon>
        <taxon>Metazoa</taxon>
        <taxon>Ecdysozoa</taxon>
        <taxon>Arthropoda</taxon>
        <taxon>Hexapoda</taxon>
        <taxon>Insecta</taxon>
        <taxon>Pterygota</taxon>
        <taxon>Neoptera</taxon>
        <taxon>Endopterygota</taxon>
        <taxon>Hymenoptera</taxon>
        <taxon>Apocrita</taxon>
        <taxon>Aculeata</taxon>
        <taxon>Formicoidea</taxon>
        <taxon>Formicidae</taxon>
        <taxon>Ponerinae</taxon>
        <taxon>Ponerini</taxon>
        <taxon>Dinoponera</taxon>
    </lineage>
</organism>
<evidence type="ECO:0000313" key="7">
    <source>
        <dbReference type="RefSeq" id="XP_014480085.1"/>
    </source>
</evidence>
<dbReference type="GO" id="GO:0008422">
    <property type="term" value="F:beta-glucosidase activity"/>
    <property type="evidence" value="ECO:0007669"/>
    <property type="project" value="TreeGrafter"/>
</dbReference>
<evidence type="ECO:0000256" key="5">
    <source>
        <dbReference type="SAM" id="SignalP"/>
    </source>
</evidence>
<evidence type="ECO:0000256" key="2">
    <source>
        <dbReference type="ARBA" id="ARBA00022801"/>
    </source>
</evidence>
<dbReference type="RefSeq" id="XP_014480085.1">
    <property type="nucleotide sequence ID" value="XM_014624599.1"/>
</dbReference>
<name>A0A6P3XNN9_DINQU</name>
<dbReference type="KEGG" id="dqu:106747245"/>
<protein>
    <submittedName>
        <fullName evidence="7">Myrosinase 1-like</fullName>
    </submittedName>
</protein>
<dbReference type="OrthoDB" id="65569at2759"/>